<organism evidence="2 3">
    <name type="scientific">Staphylococcus aureus</name>
    <dbReference type="NCBI Taxonomy" id="1280"/>
    <lineage>
        <taxon>Bacteria</taxon>
        <taxon>Bacillati</taxon>
        <taxon>Bacillota</taxon>
        <taxon>Bacilli</taxon>
        <taxon>Bacillales</taxon>
        <taxon>Staphylococcaceae</taxon>
        <taxon>Staphylococcus</taxon>
    </lineage>
</organism>
<dbReference type="InterPro" id="IPR007595">
    <property type="entry name" value="Csa"/>
</dbReference>
<dbReference type="RefSeq" id="WP_113556750.1">
    <property type="nucleotide sequence ID" value="NZ_BQYP01000093.1"/>
</dbReference>
<protein>
    <submittedName>
        <fullName evidence="2">Csa1 family protein</fullName>
    </submittedName>
</protein>
<feature type="non-terminal residue" evidence="2">
    <location>
        <position position="1"/>
    </location>
</feature>
<dbReference type="Pfam" id="PF04507">
    <property type="entry name" value="DUF576"/>
    <property type="match status" value="1"/>
</dbReference>
<comment type="similarity">
    <text evidence="1">Belongs to the staphylococcal tandem lipoprotein family.</text>
</comment>
<dbReference type="Gene3D" id="2.50.20.40">
    <property type="match status" value="1"/>
</dbReference>
<evidence type="ECO:0000313" key="2">
    <source>
        <dbReference type="EMBL" id="MUG53667.1"/>
    </source>
</evidence>
<comment type="caution">
    <text evidence="2">The sequence shown here is derived from an EMBL/GenBank/DDBJ whole genome shotgun (WGS) entry which is preliminary data.</text>
</comment>
<dbReference type="Proteomes" id="UP000463077">
    <property type="component" value="Unassembled WGS sequence"/>
</dbReference>
<sequence length="91" mass="10417">GIENYENGDISYDSEAPIYSAKYQLKNDDYNVKELRKRYNIPTEKAPKLLLKGSGDLKGSSVGYKEIEFIFLENKKENIYFSDGLNLIPSD</sequence>
<evidence type="ECO:0000256" key="1">
    <source>
        <dbReference type="ARBA" id="ARBA00009715"/>
    </source>
</evidence>
<accession>A0AB73JKB9</accession>
<dbReference type="InterPro" id="IPR038641">
    <property type="entry name" value="Csa_sf"/>
</dbReference>
<reference evidence="2 3" key="1">
    <citation type="journal article" date="2019" name="Int. J. Infect. Dis.">
        <title>Characterization of a community-acquired methicillin-resistant sequence type 338 Staphylococcus aureus strain containing a staphylococcal cassette chromosome mec type VT.</title>
        <authorList>
            <person name="Chen Y."/>
            <person name="Hong J."/>
            <person name="Chen Y."/>
            <person name="Wang H."/>
            <person name="Yu Y."/>
            <person name="Qu T."/>
        </authorList>
    </citation>
    <scope>NUCLEOTIDE SEQUENCE [LARGE SCALE GENOMIC DNA]</scope>
    <source>
        <strain evidence="2 3">LJ05</strain>
    </source>
</reference>
<gene>
    <name evidence="2" type="ORF">GAY54_14355</name>
</gene>
<evidence type="ECO:0000313" key="3">
    <source>
        <dbReference type="Proteomes" id="UP000463077"/>
    </source>
</evidence>
<proteinExistence type="inferred from homology"/>
<name>A0AB73JKB9_STAAU</name>
<dbReference type="AlphaFoldDB" id="A0AB73JKB9"/>
<dbReference type="EMBL" id="WFHO01000053">
    <property type="protein sequence ID" value="MUG53667.1"/>
    <property type="molecule type" value="Genomic_DNA"/>
</dbReference>